<keyword evidence="9" id="KW-1185">Reference proteome</keyword>
<sequence>MRQSWWKIVCVALLAYTLIGGMLLPVPRLFILNETIRNLYFHVPMWFAMVILFAVSFWYAIKYLRSGKMEDDIYSVQFANVGILFSVLGMLTGMEWATYTWDGGPWTGDPKQLCAALCMLIYFAYLVLRAGIKDEEKRANISAVMNIFAFALMIPLIFVIPRMVSSLHPGGSGNPAFSKYDLDSDMRMVFYPAIIAWILLSVWITSLCIRLNLIKYKKDNSFRFELEEKIAAKSKA</sequence>
<dbReference type="Proteomes" id="UP000248745">
    <property type="component" value="Unassembled WGS sequence"/>
</dbReference>
<evidence type="ECO:0000259" key="7">
    <source>
        <dbReference type="Pfam" id="PF01578"/>
    </source>
</evidence>
<dbReference type="Pfam" id="PF01578">
    <property type="entry name" value="Cytochrom_C_asm"/>
    <property type="match status" value="1"/>
</dbReference>
<gene>
    <name evidence="8" type="ORF">DN068_07470</name>
</gene>
<evidence type="ECO:0000313" key="9">
    <source>
        <dbReference type="Proteomes" id="UP000248745"/>
    </source>
</evidence>
<evidence type="ECO:0000256" key="2">
    <source>
        <dbReference type="ARBA" id="ARBA00022692"/>
    </source>
</evidence>
<evidence type="ECO:0000256" key="1">
    <source>
        <dbReference type="ARBA" id="ARBA00004141"/>
    </source>
</evidence>
<keyword evidence="3" id="KW-0201">Cytochrome c-type biogenesis</keyword>
<feature type="domain" description="Cytochrome c assembly protein" evidence="7">
    <location>
        <begin position="32"/>
        <end position="158"/>
    </location>
</feature>
<comment type="caution">
    <text evidence="8">The sequence shown here is derived from an EMBL/GenBank/DDBJ whole genome shotgun (WGS) entry which is preliminary data.</text>
</comment>
<evidence type="ECO:0000256" key="6">
    <source>
        <dbReference type="SAM" id="Phobius"/>
    </source>
</evidence>
<dbReference type="InterPro" id="IPR002541">
    <property type="entry name" value="Cyt_c_assembly"/>
</dbReference>
<evidence type="ECO:0000256" key="4">
    <source>
        <dbReference type="ARBA" id="ARBA00022989"/>
    </source>
</evidence>
<protein>
    <submittedName>
        <fullName evidence="8">ABC transporter permease</fullName>
    </submittedName>
</protein>
<dbReference type="GO" id="GO:0017004">
    <property type="term" value="P:cytochrome complex assembly"/>
    <property type="evidence" value="ECO:0007669"/>
    <property type="project" value="UniProtKB-KW"/>
</dbReference>
<dbReference type="EMBL" id="QKTW01000011">
    <property type="protein sequence ID" value="PZF73556.1"/>
    <property type="molecule type" value="Genomic_DNA"/>
</dbReference>
<keyword evidence="4 6" id="KW-1133">Transmembrane helix</keyword>
<dbReference type="InterPro" id="IPR045062">
    <property type="entry name" value="Cyt_c_biogenesis_CcsA/CcmC"/>
</dbReference>
<feature type="transmembrane region" description="Helical" evidence="6">
    <location>
        <begin position="189"/>
        <end position="213"/>
    </location>
</feature>
<feature type="transmembrane region" description="Helical" evidence="6">
    <location>
        <begin position="39"/>
        <end position="61"/>
    </location>
</feature>
<dbReference type="GO" id="GO:0005886">
    <property type="term" value="C:plasma membrane"/>
    <property type="evidence" value="ECO:0007669"/>
    <property type="project" value="TreeGrafter"/>
</dbReference>
<evidence type="ECO:0000256" key="5">
    <source>
        <dbReference type="ARBA" id="ARBA00023136"/>
    </source>
</evidence>
<dbReference type="RefSeq" id="WP_110998282.1">
    <property type="nucleotide sequence ID" value="NZ_QKTW01000011.1"/>
</dbReference>
<dbReference type="PANTHER" id="PTHR30071">
    <property type="entry name" value="HEME EXPORTER PROTEIN C"/>
    <property type="match status" value="1"/>
</dbReference>
<evidence type="ECO:0000256" key="3">
    <source>
        <dbReference type="ARBA" id="ARBA00022748"/>
    </source>
</evidence>
<feature type="transmembrane region" description="Helical" evidence="6">
    <location>
        <begin position="144"/>
        <end position="164"/>
    </location>
</feature>
<feature type="transmembrane region" description="Helical" evidence="6">
    <location>
        <begin position="113"/>
        <end position="132"/>
    </location>
</feature>
<accession>A0A2W2BJD9</accession>
<name>A0A2W2BJD9_9BACT</name>
<feature type="transmembrane region" description="Helical" evidence="6">
    <location>
        <begin position="73"/>
        <end position="93"/>
    </location>
</feature>
<dbReference type="PANTHER" id="PTHR30071:SF1">
    <property type="entry name" value="CYTOCHROME B_B6 PROTEIN-RELATED"/>
    <property type="match status" value="1"/>
</dbReference>
<dbReference type="GO" id="GO:0020037">
    <property type="term" value="F:heme binding"/>
    <property type="evidence" value="ECO:0007669"/>
    <property type="project" value="InterPro"/>
</dbReference>
<comment type="subcellular location">
    <subcellularLocation>
        <location evidence="1">Membrane</location>
        <topology evidence="1">Multi-pass membrane protein</topology>
    </subcellularLocation>
</comment>
<dbReference type="OrthoDB" id="9814290at2"/>
<evidence type="ECO:0000313" key="8">
    <source>
        <dbReference type="EMBL" id="PZF73556.1"/>
    </source>
</evidence>
<reference evidence="8 9" key="1">
    <citation type="submission" date="2018-06" db="EMBL/GenBank/DDBJ databases">
        <title>Mucibacter soli gen. nov., sp. nov., a new member of the family Chitinophagaceae producing mucin.</title>
        <authorList>
            <person name="Kim M.-K."/>
            <person name="Park S."/>
            <person name="Kim T.-S."/>
            <person name="Joung Y."/>
            <person name="Han J.-H."/>
            <person name="Kim S.B."/>
        </authorList>
    </citation>
    <scope>NUCLEOTIDE SEQUENCE [LARGE SCALE GENOMIC DNA]</scope>
    <source>
        <strain evidence="8 9">R1-15</strain>
    </source>
</reference>
<keyword evidence="5 6" id="KW-0472">Membrane</keyword>
<proteinExistence type="predicted"/>
<keyword evidence="2 6" id="KW-0812">Transmembrane</keyword>
<organism evidence="8 9">
    <name type="scientific">Taibaiella soli</name>
    <dbReference type="NCBI Taxonomy" id="1649169"/>
    <lineage>
        <taxon>Bacteria</taxon>
        <taxon>Pseudomonadati</taxon>
        <taxon>Bacteroidota</taxon>
        <taxon>Chitinophagia</taxon>
        <taxon>Chitinophagales</taxon>
        <taxon>Chitinophagaceae</taxon>
        <taxon>Taibaiella</taxon>
    </lineage>
</organism>
<dbReference type="AlphaFoldDB" id="A0A2W2BJD9"/>